<feature type="region of interest" description="Disordered" evidence="1">
    <location>
        <begin position="1"/>
        <end position="35"/>
    </location>
</feature>
<dbReference type="EMBL" id="CP089275">
    <property type="protein sequence ID" value="USP74904.1"/>
    <property type="molecule type" value="Genomic_DNA"/>
</dbReference>
<dbReference type="VEuPathDB" id="FungiDB:yc1106_02178"/>
<dbReference type="Proteomes" id="UP001056012">
    <property type="component" value="Chromosome 2"/>
</dbReference>
<evidence type="ECO:0000313" key="4">
    <source>
        <dbReference type="Proteomes" id="UP001056012"/>
    </source>
</evidence>
<name>A0A9Q9DQP2_CURCL</name>
<feature type="region of interest" description="Disordered" evidence="1">
    <location>
        <begin position="609"/>
        <end position="645"/>
    </location>
</feature>
<dbReference type="PROSITE" id="PS50181">
    <property type="entry name" value="FBOX"/>
    <property type="match status" value="1"/>
</dbReference>
<dbReference type="InterPro" id="IPR001810">
    <property type="entry name" value="F-box_dom"/>
</dbReference>
<feature type="domain" description="F-box" evidence="2">
    <location>
        <begin position="65"/>
        <end position="111"/>
    </location>
</feature>
<accession>A0A9Q9DQP2</accession>
<organism evidence="3 4">
    <name type="scientific">Curvularia clavata</name>
    <dbReference type="NCBI Taxonomy" id="95742"/>
    <lineage>
        <taxon>Eukaryota</taxon>
        <taxon>Fungi</taxon>
        <taxon>Dikarya</taxon>
        <taxon>Ascomycota</taxon>
        <taxon>Pezizomycotina</taxon>
        <taxon>Dothideomycetes</taxon>
        <taxon>Pleosporomycetidae</taxon>
        <taxon>Pleosporales</taxon>
        <taxon>Pleosporineae</taxon>
        <taxon>Pleosporaceae</taxon>
        <taxon>Curvularia</taxon>
    </lineage>
</organism>
<reference evidence="3" key="1">
    <citation type="submission" date="2021-12" db="EMBL/GenBank/DDBJ databases">
        <title>Curvularia clavata genome.</title>
        <authorList>
            <person name="Cao Y."/>
        </authorList>
    </citation>
    <scope>NUCLEOTIDE SEQUENCE</scope>
    <source>
        <strain evidence="3">Yc1106</strain>
    </source>
</reference>
<gene>
    <name evidence="3" type="ORF">yc1106_02178</name>
</gene>
<feature type="compositionally biased region" description="Basic and acidic residues" evidence="1">
    <location>
        <begin position="537"/>
        <end position="550"/>
    </location>
</feature>
<proteinExistence type="predicted"/>
<evidence type="ECO:0000256" key="1">
    <source>
        <dbReference type="SAM" id="MobiDB-lite"/>
    </source>
</evidence>
<sequence length="699" mass="78691">MAPSTPSNSRSRKRRVPSPNHASTTPPLPREITMRDAPPLCENRGLDHFTNAALGLDVETSRHRATCLLDLPSELIDLIASKLRKDSSVFSLAYVNKRLYGIVQETIVRELVLGRQHIKGFLELLGHHPDLIQKVAHVDLGDFGCSHHDDCHCLDSPNLDDDMKKTIGRMITANTQGRVNWSHIRKTKYMLGPVWGKDQAFFLNVLAALCTNIKSMTVELPEARRFQSGRPPQPLHLAPDNFPSLNPELFPVTPFGGVALEIFRRSLHTLTIAEDTRWKGPATLEVLHSRDLQWRNMGKHTITLVGFSGLRRLDVPMEALGCPQNIVFSNEMPDVTQQKDDKQKSRLVFKEGRMETLEEARLKVLPLSITHLHLRSCNKWAFAFLKTINEVPSKDLKLRYVELFFNSASQEAIIQCDASDEGKFSYLDLLTDLEHKNIEVRFFCGDKETPVDMRRELEALCFLTPYEAWQFSISRRPFSDLDSEASRNRQSSMIGSRLFLRHAGSHLSLLNSATFDSKSWAHSAFFRGTKPATKTNSTKDQKSKGSKSDDTSCSDRGCEKWKIKRRLPALLNLNNFEFNFHVDQTLSSVPKEAVFQGVVLPISSDAHTTCSEDDGSSKKTMGTGKEEASRIKISRRSKRADSHSSEVKTLENNMIELEIGFDCGMTSCGEAALKTSTFNIAAWLGIDWKASLKPPKTDN</sequence>
<evidence type="ECO:0000259" key="2">
    <source>
        <dbReference type="PROSITE" id="PS50181"/>
    </source>
</evidence>
<evidence type="ECO:0000313" key="3">
    <source>
        <dbReference type="EMBL" id="USP74904.1"/>
    </source>
</evidence>
<dbReference type="OrthoDB" id="3768945at2759"/>
<protein>
    <recommendedName>
        <fullName evidence="2">F-box domain-containing protein</fullName>
    </recommendedName>
</protein>
<dbReference type="AlphaFoldDB" id="A0A9Q9DQP2"/>
<feature type="region of interest" description="Disordered" evidence="1">
    <location>
        <begin position="531"/>
        <end position="556"/>
    </location>
</feature>
<keyword evidence="4" id="KW-1185">Reference proteome</keyword>